<evidence type="ECO:0000256" key="1">
    <source>
        <dbReference type="PROSITE-ProRule" id="PRU10038"/>
    </source>
</evidence>
<dbReference type="Proteomes" id="UP000236161">
    <property type="component" value="Unassembled WGS sequence"/>
</dbReference>
<feature type="domain" description="Alpha/beta hydrolase fold-3" evidence="2">
    <location>
        <begin position="87"/>
        <end position="303"/>
    </location>
</feature>
<dbReference type="SUPFAM" id="SSF53474">
    <property type="entry name" value="alpha/beta-Hydrolases"/>
    <property type="match status" value="1"/>
</dbReference>
<protein>
    <submittedName>
        <fullName evidence="3">Putative carboxylesterase 2</fullName>
        <ecNumber evidence="3">4.2.1.105</ecNumber>
    </submittedName>
</protein>
<dbReference type="PROSITE" id="PS01174">
    <property type="entry name" value="LIPASE_GDXG_SER"/>
    <property type="match status" value="1"/>
</dbReference>
<dbReference type="InterPro" id="IPR033140">
    <property type="entry name" value="Lipase_GDXG_put_SER_AS"/>
</dbReference>
<dbReference type="Gene3D" id="3.40.50.1820">
    <property type="entry name" value="alpha/beta hydrolase"/>
    <property type="match status" value="1"/>
</dbReference>
<evidence type="ECO:0000313" key="4">
    <source>
        <dbReference type="Proteomes" id="UP000236161"/>
    </source>
</evidence>
<dbReference type="InterPro" id="IPR050466">
    <property type="entry name" value="Carboxylest/Gibb_receptor"/>
</dbReference>
<dbReference type="STRING" id="1088818.A0A2I0A3K8"/>
<keyword evidence="4" id="KW-1185">Reference proteome</keyword>
<dbReference type="EMBL" id="KZ452031">
    <property type="protein sequence ID" value="PKA50120.1"/>
    <property type="molecule type" value="Genomic_DNA"/>
</dbReference>
<dbReference type="AlphaFoldDB" id="A0A2I0A3K8"/>
<proteinExistence type="predicted"/>
<dbReference type="InterPro" id="IPR013094">
    <property type="entry name" value="AB_hydrolase_3"/>
</dbReference>
<dbReference type="InterPro" id="IPR029058">
    <property type="entry name" value="AB_hydrolase_fold"/>
</dbReference>
<dbReference type="EC" id="4.2.1.105" evidence="3"/>
<accession>A0A2I0A3K8</accession>
<dbReference type="GO" id="GO:0016787">
    <property type="term" value="F:hydrolase activity"/>
    <property type="evidence" value="ECO:0007669"/>
    <property type="project" value="InterPro"/>
</dbReference>
<reference evidence="3 4" key="1">
    <citation type="journal article" date="2017" name="Nature">
        <title>The Apostasia genome and the evolution of orchids.</title>
        <authorList>
            <person name="Zhang G.Q."/>
            <person name="Liu K.W."/>
            <person name="Li Z."/>
            <person name="Lohaus R."/>
            <person name="Hsiao Y.Y."/>
            <person name="Niu S.C."/>
            <person name="Wang J.Y."/>
            <person name="Lin Y.C."/>
            <person name="Xu Q."/>
            <person name="Chen L.J."/>
            <person name="Yoshida K."/>
            <person name="Fujiwara S."/>
            <person name="Wang Z.W."/>
            <person name="Zhang Y.Q."/>
            <person name="Mitsuda N."/>
            <person name="Wang M."/>
            <person name="Liu G.H."/>
            <person name="Pecoraro L."/>
            <person name="Huang H.X."/>
            <person name="Xiao X.J."/>
            <person name="Lin M."/>
            <person name="Wu X.Y."/>
            <person name="Wu W.L."/>
            <person name="Chen Y.Y."/>
            <person name="Chang S.B."/>
            <person name="Sakamoto S."/>
            <person name="Ohme-Takagi M."/>
            <person name="Yagi M."/>
            <person name="Zeng S.J."/>
            <person name="Shen C.Y."/>
            <person name="Yeh C.M."/>
            <person name="Luo Y.B."/>
            <person name="Tsai W.C."/>
            <person name="Van de Peer Y."/>
            <person name="Liu Z.J."/>
        </authorList>
    </citation>
    <scope>NUCLEOTIDE SEQUENCE [LARGE SCALE GENOMIC DNA]</scope>
    <source>
        <strain evidence="4">cv. Shenzhen</strain>
        <tissue evidence="3">Stem</tissue>
    </source>
</reference>
<dbReference type="GO" id="GO:0033987">
    <property type="term" value="F:2-hydroxyisoflavanone dehydratase activity"/>
    <property type="evidence" value="ECO:0007669"/>
    <property type="project" value="UniProtKB-EC"/>
</dbReference>
<keyword evidence="3" id="KW-0456">Lyase</keyword>
<feature type="active site" evidence="1">
    <location>
        <position position="170"/>
    </location>
</feature>
<name>A0A2I0A3K8_9ASPA</name>
<evidence type="ECO:0000259" key="2">
    <source>
        <dbReference type="Pfam" id="PF07859"/>
    </source>
</evidence>
<sequence length="326" mass="35681">MSTSTGAGFVPPAPGEEVELELPGFFRLYRSGRFDRYVGLDKLPASLEPETGVVSKDVTVDLSTGVTARLYLPSLADGDSTKKLPVLVYFHGGAFCLESAASPIYHRHLNTLAFITPVLAVSVDYRLAPEHPLPVAYEDSWATLRWVFSLADPWLAEHGDPKRIFLAGDSAGGNIAHQLALRAGTRPEGEGIAIKGVALIHPYFWGSAPLGAEPTDTGLRGLMEQIWKFLCPETSGLDDRRINPLADGGRSLAELGCERVLVSVAEKDHLRHRGKAYFEKLKASGWPGEAELVETADAEHVFHLFYPETEEGREMHKALADFFSKE</sequence>
<gene>
    <name evidence="3" type="primary">CXE2</name>
    <name evidence="3" type="ORF">AXF42_Ash019639</name>
</gene>
<organism evidence="3 4">
    <name type="scientific">Apostasia shenzhenica</name>
    <dbReference type="NCBI Taxonomy" id="1088818"/>
    <lineage>
        <taxon>Eukaryota</taxon>
        <taxon>Viridiplantae</taxon>
        <taxon>Streptophyta</taxon>
        <taxon>Embryophyta</taxon>
        <taxon>Tracheophyta</taxon>
        <taxon>Spermatophyta</taxon>
        <taxon>Magnoliopsida</taxon>
        <taxon>Liliopsida</taxon>
        <taxon>Asparagales</taxon>
        <taxon>Orchidaceae</taxon>
        <taxon>Apostasioideae</taxon>
        <taxon>Apostasia</taxon>
    </lineage>
</organism>
<dbReference type="ESTHER" id="9aspa-a0a2i0a3k8">
    <property type="family name" value="Plant_carboxylesterase"/>
</dbReference>
<evidence type="ECO:0000313" key="3">
    <source>
        <dbReference type="EMBL" id="PKA50120.1"/>
    </source>
</evidence>
<dbReference type="PANTHER" id="PTHR23024:SF577">
    <property type="entry name" value="CARBOXYLESTERASE 2-RELATED"/>
    <property type="match status" value="1"/>
</dbReference>
<dbReference type="PANTHER" id="PTHR23024">
    <property type="entry name" value="ARYLACETAMIDE DEACETYLASE"/>
    <property type="match status" value="1"/>
</dbReference>
<dbReference type="Pfam" id="PF07859">
    <property type="entry name" value="Abhydrolase_3"/>
    <property type="match status" value="1"/>
</dbReference>
<dbReference type="OrthoDB" id="408631at2759"/>